<feature type="region of interest" description="Disordered" evidence="1">
    <location>
        <begin position="98"/>
        <end position="128"/>
    </location>
</feature>
<dbReference type="AlphaFoldDB" id="A0A099TZ78"/>
<protein>
    <submittedName>
        <fullName evidence="5">SPOR domain-containing protein</fullName>
    </submittedName>
    <submittedName>
        <fullName evidence="4">Sporulation protein</fullName>
    </submittedName>
</protein>
<feature type="compositionally biased region" description="Basic and acidic residues" evidence="1">
    <location>
        <begin position="224"/>
        <end position="240"/>
    </location>
</feature>
<name>A0A099TZ78_9HELI</name>
<feature type="compositionally biased region" description="Polar residues" evidence="1">
    <location>
        <begin position="207"/>
        <end position="223"/>
    </location>
</feature>
<feature type="compositionally biased region" description="Low complexity" evidence="1">
    <location>
        <begin position="102"/>
        <end position="112"/>
    </location>
</feature>
<dbReference type="Pfam" id="PF05036">
    <property type="entry name" value="SPOR"/>
    <property type="match status" value="1"/>
</dbReference>
<proteinExistence type="predicted"/>
<dbReference type="GO" id="GO:0042834">
    <property type="term" value="F:peptidoglycan binding"/>
    <property type="evidence" value="ECO:0007669"/>
    <property type="project" value="InterPro"/>
</dbReference>
<keyword evidence="2" id="KW-0812">Transmembrane</keyword>
<dbReference type="InterPro" id="IPR007730">
    <property type="entry name" value="SPOR-like_dom"/>
</dbReference>
<feature type="domain" description="SPOR" evidence="3">
    <location>
        <begin position="281"/>
        <end position="349"/>
    </location>
</feature>
<dbReference type="STRING" id="216.LS73_08425"/>
<sequence length="354" mass="39675">MKNQSNVNDIFQNENSKNNKTKTILLLTIVAMILIITFLIIAWVMARDNTIESIQLTEDNQNTKVLNQPPYGYNINENKDNNEAQTTMLDPFDIGATKMSDTPPTTIPTNIPMLSTTSSSQKTNEMDNDPKMQAKLQELQQKHLEKSKSAQADKDSNKSITVAQKAPAPSPREARLAENKANPTQEEKKAIDSKNTQNTIKPDIKPPNTQAKDAQTKGQNPSPNDKKNDDKKIDDKKTADNRTAQRQQPAQNPANSSDKPKSDNIIEKKTQQIENNGKAATKGHYIQVGSFTGNVDKNFLNRISKYPYRIKTDDRDGKIIVKYLIGPYSSKVEANSNIQKIKEIQGNAFYTEIK</sequence>
<dbReference type="Proteomes" id="UP000255139">
    <property type="component" value="Unassembled WGS sequence"/>
</dbReference>
<keyword evidence="2" id="KW-1133">Transmembrane helix</keyword>
<dbReference type="RefSeq" id="WP_034559039.1">
    <property type="nucleotide sequence ID" value="NZ_FZML01000017.1"/>
</dbReference>
<keyword evidence="7" id="KW-1185">Reference proteome</keyword>
<evidence type="ECO:0000256" key="2">
    <source>
        <dbReference type="SAM" id="Phobius"/>
    </source>
</evidence>
<reference evidence="4 7" key="2">
    <citation type="submission" date="2018-06" db="EMBL/GenBank/DDBJ databases">
        <authorList>
            <consortium name="Pathogen Informatics"/>
            <person name="Doyle S."/>
        </authorList>
    </citation>
    <scope>NUCLEOTIDE SEQUENCE [LARGE SCALE GENOMIC DNA]</scope>
    <source>
        <strain evidence="4 7">NCTC12714</strain>
    </source>
</reference>
<feature type="compositionally biased region" description="Low complexity" evidence="1">
    <location>
        <begin position="241"/>
        <end position="255"/>
    </location>
</feature>
<dbReference type="EMBL" id="UGJE01000002">
    <property type="protein sequence ID" value="STQ85280.1"/>
    <property type="molecule type" value="Genomic_DNA"/>
</dbReference>
<dbReference type="Proteomes" id="UP000029922">
    <property type="component" value="Unassembled WGS sequence"/>
</dbReference>
<evidence type="ECO:0000313" key="6">
    <source>
        <dbReference type="Proteomes" id="UP000029922"/>
    </source>
</evidence>
<reference evidence="5 6" key="1">
    <citation type="journal article" date="2014" name="Genome Announc.">
        <title>Draft genome sequences of eight enterohepatic helicobacter species isolated from both laboratory and wild rodents.</title>
        <authorList>
            <person name="Sheh A."/>
            <person name="Shen Z."/>
            <person name="Fox J.G."/>
        </authorList>
    </citation>
    <scope>NUCLEOTIDE SEQUENCE [LARGE SCALE GENOMIC DNA]</scope>
    <source>
        <strain evidence="5 6">ST1</strain>
    </source>
</reference>
<evidence type="ECO:0000256" key="1">
    <source>
        <dbReference type="SAM" id="MobiDB-lite"/>
    </source>
</evidence>
<dbReference type="EMBL" id="JRPD02000002">
    <property type="protein sequence ID" value="TLE01355.1"/>
    <property type="molecule type" value="Genomic_DNA"/>
</dbReference>
<feature type="region of interest" description="Disordered" evidence="1">
    <location>
        <begin position="140"/>
        <end position="263"/>
    </location>
</feature>
<keyword evidence="2" id="KW-0472">Membrane</keyword>
<feature type="compositionally biased region" description="Basic and acidic residues" evidence="1">
    <location>
        <begin position="140"/>
        <end position="157"/>
    </location>
</feature>
<dbReference type="OrthoDB" id="5372972at2"/>
<evidence type="ECO:0000313" key="5">
    <source>
        <dbReference type="EMBL" id="TLE01355.1"/>
    </source>
</evidence>
<evidence type="ECO:0000313" key="4">
    <source>
        <dbReference type="EMBL" id="STQ85280.1"/>
    </source>
</evidence>
<feature type="transmembrane region" description="Helical" evidence="2">
    <location>
        <begin position="24"/>
        <end position="46"/>
    </location>
</feature>
<gene>
    <name evidence="5" type="ORF">LS73_001340</name>
    <name evidence="4" type="ORF">NCTC12714_00055</name>
</gene>
<organism evidence="4 7">
    <name type="scientific">Helicobacter muridarum</name>
    <dbReference type="NCBI Taxonomy" id="216"/>
    <lineage>
        <taxon>Bacteria</taxon>
        <taxon>Pseudomonadati</taxon>
        <taxon>Campylobacterota</taxon>
        <taxon>Epsilonproteobacteria</taxon>
        <taxon>Campylobacterales</taxon>
        <taxon>Helicobacteraceae</taxon>
        <taxon>Helicobacter</taxon>
    </lineage>
</organism>
<accession>A0A099TZ78</accession>
<evidence type="ECO:0000259" key="3">
    <source>
        <dbReference type="Pfam" id="PF05036"/>
    </source>
</evidence>
<feature type="compositionally biased region" description="Polar residues" evidence="1">
    <location>
        <begin position="113"/>
        <end position="123"/>
    </location>
</feature>
<evidence type="ECO:0000313" key="7">
    <source>
        <dbReference type="Proteomes" id="UP000255139"/>
    </source>
</evidence>